<gene>
    <name evidence="1" type="ORF">SAMN04487894_10172</name>
</gene>
<dbReference type="EMBL" id="FMZO01000001">
    <property type="protein sequence ID" value="SDC00774.1"/>
    <property type="molecule type" value="Genomic_DNA"/>
</dbReference>
<name>A0A1G6I2S1_NIADE</name>
<dbReference type="OrthoDB" id="2989458at2"/>
<protein>
    <submittedName>
        <fullName evidence="1">Uncharacterized protein</fullName>
    </submittedName>
</protein>
<organism evidence="1 2">
    <name type="scientific">Niabella drilacis (strain DSM 25811 / CCM 8410 / CCUG 62505 / LMG 26954 / E90)</name>
    <dbReference type="NCBI Taxonomy" id="1285928"/>
    <lineage>
        <taxon>Bacteria</taxon>
        <taxon>Pseudomonadati</taxon>
        <taxon>Bacteroidota</taxon>
        <taxon>Chitinophagia</taxon>
        <taxon>Chitinophagales</taxon>
        <taxon>Chitinophagaceae</taxon>
        <taxon>Niabella</taxon>
    </lineage>
</organism>
<accession>A0A1G6I2S1</accession>
<dbReference type="Proteomes" id="UP000198757">
    <property type="component" value="Unassembled WGS sequence"/>
</dbReference>
<proteinExistence type="predicted"/>
<evidence type="ECO:0000313" key="2">
    <source>
        <dbReference type="Proteomes" id="UP000198757"/>
    </source>
</evidence>
<dbReference type="RefSeq" id="WP_090388058.1">
    <property type="nucleotide sequence ID" value="NZ_FMZO01000001.1"/>
</dbReference>
<keyword evidence="2" id="KW-1185">Reference proteome</keyword>
<reference evidence="2" key="1">
    <citation type="submission" date="2016-10" db="EMBL/GenBank/DDBJ databases">
        <authorList>
            <person name="Varghese N."/>
            <person name="Submissions S."/>
        </authorList>
    </citation>
    <scope>NUCLEOTIDE SEQUENCE [LARGE SCALE GENOMIC DNA]</scope>
    <source>
        <strain evidence="2">DSM 25811 / CCM 8410 / LMG 26954 / E90</strain>
    </source>
</reference>
<dbReference type="AlphaFoldDB" id="A0A1G6I2S1"/>
<evidence type="ECO:0000313" key="1">
    <source>
        <dbReference type="EMBL" id="SDC00774.1"/>
    </source>
</evidence>
<dbReference type="STRING" id="1285928.SAMN04487894_10172"/>
<sequence length="105" mass="12065">MPGQEAIPYDRISRELAEVLVKDQGPRDTLNALAAKYGANADTVTRYWAYLNKTDSFNTRRVSRIIEQYGWPDQRLISPEASKALWLVIQHADSLTREQYLPVLE</sequence>